<comment type="caution">
    <text evidence="1">The sequence shown here is derived from an EMBL/GenBank/DDBJ whole genome shotgun (WGS) entry which is preliminary data.</text>
</comment>
<dbReference type="AlphaFoldDB" id="A0A0K9PGD2"/>
<name>A0A0K9PGD2_ZOSMR</name>
<evidence type="ECO:0000313" key="2">
    <source>
        <dbReference type="Proteomes" id="UP000036987"/>
    </source>
</evidence>
<gene>
    <name evidence="1" type="ORF">ZOSMA_24G00600</name>
</gene>
<proteinExistence type="predicted"/>
<keyword evidence="2" id="KW-1185">Reference proteome</keyword>
<dbReference type="EMBL" id="LFYR01000864">
    <property type="protein sequence ID" value="KMZ68039.1"/>
    <property type="molecule type" value="Genomic_DNA"/>
</dbReference>
<evidence type="ECO:0000313" key="1">
    <source>
        <dbReference type="EMBL" id="KMZ68039.1"/>
    </source>
</evidence>
<accession>A0A0K9PGD2</accession>
<organism evidence="1 2">
    <name type="scientific">Zostera marina</name>
    <name type="common">Eelgrass</name>
    <dbReference type="NCBI Taxonomy" id="29655"/>
    <lineage>
        <taxon>Eukaryota</taxon>
        <taxon>Viridiplantae</taxon>
        <taxon>Streptophyta</taxon>
        <taxon>Embryophyta</taxon>
        <taxon>Tracheophyta</taxon>
        <taxon>Spermatophyta</taxon>
        <taxon>Magnoliopsida</taxon>
        <taxon>Liliopsida</taxon>
        <taxon>Zosteraceae</taxon>
        <taxon>Zostera</taxon>
    </lineage>
</organism>
<dbReference type="OrthoDB" id="3223806at2759"/>
<reference evidence="2" key="1">
    <citation type="journal article" date="2016" name="Nature">
        <title>The genome of the seagrass Zostera marina reveals angiosperm adaptation to the sea.</title>
        <authorList>
            <person name="Olsen J.L."/>
            <person name="Rouze P."/>
            <person name="Verhelst B."/>
            <person name="Lin Y.-C."/>
            <person name="Bayer T."/>
            <person name="Collen J."/>
            <person name="Dattolo E."/>
            <person name="De Paoli E."/>
            <person name="Dittami S."/>
            <person name="Maumus F."/>
            <person name="Michel G."/>
            <person name="Kersting A."/>
            <person name="Lauritano C."/>
            <person name="Lohaus R."/>
            <person name="Toepel M."/>
            <person name="Tonon T."/>
            <person name="Vanneste K."/>
            <person name="Amirebrahimi M."/>
            <person name="Brakel J."/>
            <person name="Bostroem C."/>
            <person name="Chovatia M."/>
            <person name="Grimwood J."/>
            <person name="Jenkins J.W."/>
            <person name="Jueterbock A."/>
            <person name="Mraz A."/>
            <person name="Stam W.T."/>
            <person name="Tice H."/>
            <person name="Bornberg-Bauer E."/>
            <person name="Green P.J."/>
            <person name="Pearson G.A."/>
            <person name="Procaccini G."/>
            <person name="Duarte C.M."/>
            <person name="Schmutz J."/>
            <person name="Reusch T.B.H."/>
            <person name="Van de Peer Y."/>
        </authorList>
    </citation>
    <scope>NUCLEOTIDE SEQUENCE [LARGE SCALE GENOMIC DNA]</scope>
    <source>
        <strain evidence="2">cv. Finnish</strain>
    </source>
</reference>
<dbReference type="Proteomes" id="UP000036987">
    <property type="component" value="Unassembled WGS sequence"/>
</dbReference>
<protein>
    <submittedName>
        <fullName evidence="1">Uncharacterized protein</fullName>
    </submittedName>
</protein>
<sequence length="73" mass="8145">MKTLLTFENFMKTLLSHLRLRGNSNGGLMSMIGGLAQEFVSQKLDNGANESLDMNKKNDLPDTEILLSRCQTN</sequence>